<evidence type="ECO:0000313" key="1">
    <source>
        <dbReference type="EMBL" id="ONL94765.1"/>
    </source>
</evidence>
<reference evidence="1" key="1">
    <citation type="submission" date="2015-12" db="EMBL/GenBank/DDBJ databases">
        <title>Update maize B73 reference genome by single molecule sequencing technologies.</title>
        <authorList>
            <consortium name="Maize Genome Sequencing Project"/>
            <person name="Ware D."/>
        </authorList>
    </citation>
    <scope>NUCLEOTIDE SEQUENCE [LARGE SCALE GENOMIC DNA]</scope>
    <source>
        <tissue evidence="1">Seedling</tissue>
    </source>
</reference>
<proteinExistence type="predicted"/>
<accession>A0A1D6JS75</accession>
<organism evidence="1">
    <name type="scientific">Zea mays</name>
    <name type="common">Maize</name>
    <dbReference type="NCBI Taxonomy" id="4577"/>
    <lineage>
        <taxon>Eukaryota</taxon>
        <taxon>Viridiplantae</taxon>
        <taxon>Streptophyta</taxon>
        <taxon>Embryophyta</taxon>
        <taxon>Tracheophyta</taxon>
        <taxon>Spermatophyta</taxon>
        <taxon>Magnoliopsida</taxon>
        <taxon>Liliopsida</taxon>
        <taxon>Poales</taxon>
        <taxon>Poaceae</taxon>
        <taxon>PACMAD clade</taxon>
        <taxon>Panicoideae</taxon>
        <taxon>Andropogonodae</taxon>
        <taxon>Andropogoneae</taxon>
        <taxon>Tripsacinae</taxon>
        <taxon>Zea</taxon>
    </lineage>
</organism>
<dbReference type="PaxDb" id="4577-GRMZM2G174255_P01"/>
<protein>
    <submittedName>
        <fullName evidence="1">Uncharacterized protein</fullName>
    </submittedName>
</protein>
<dbReference type="EMBL" id="CM007647">
    <property type="protein sequence ID" value="ONL94765.1"/>
    <property type="molecule type" value="Genomic_DNA"/>
</dbReference>
<dbReference type="AlphaFoldDB" id="A0A1D6JS75"/>
<sequence>MEPPLGVALDLETASISSESDTVEAPIRAGHNVRSDGQPPGPERCHRRLLGGRRPGGGD</sequence>
<gene>
    <name evidence="1" type="ORF">ZEAMMB73_Zm00001d028119</name>
</gene>
<name>A0A1D6JS75_MAIZE</name>